<dbReference type="Pfam" id="PF13847">
    <property type="entry name" value="Methyltransf_31"/>
    <property type="match status" value="1"/>
</dbReference>
<dbReference type="PANTHER" id="PTHR43591:SF24">
    <property type="entry name" value="2-METHOXY-6-POLYPRENYL-1,4-BENZOQUINOL METHYLASE, MITOCHONDRIAL"/>
    <property type="match status" value="1"/>
</dbReference>
<dbReference type="InterPro" id="IPR025714">
    <property type="entry name" value="Methyltranfer_dom"/>
</dbReference>
<evidence type="ECO:0000259" key="1">
    <source>
        <dbReference type="Pfam" id="PF13847"/>
    </source>
</evidence>
<dbReference type="InterPro" id="IPR029063">
    <property type="entry name" value="SAM-dependent_MTases_sf"/>
</dbReference>
<dbReference type="Gene3D" id="3.40.50.150">
    <property type="entry name" value="Vaccinia Virus protein VP39"/>
    <property type="match status" value="1"/>
</dbReference>
<dbReference type="CDD" id="cd02440">
    <property type="entry name" value="AdoMet_MTases"/>
    <property type="match status" value="1"/>
</dbReference>
<evidence type="ECO:0000313" key="2">
    <source>
        <dbReference type="EMBL" id="TKA77691.1"/>
    </source>
</evidence>
<dbReference type="AlphaFoldDB" id="A0A4U0XMC9"/>
<proteinExistence type="predicted"/>
<accession>A0A4U0XMC9</accession>
<dbReference type="PANTHER" id="PTHR43591">
    <property type="entry name" value="METHYLTRANSFERASE"/>
    <property type="match status" value="1"/>
</dbReference>
<gene>
    <name evidence="2" type="ORF">B0A55_04002</name>
</gene>
<organism evidence="2 3">
    <name type="scientific">Friedmanniomyces simplex</name>
    <dbReference type="NCBI Taxonomy" id="329884"/>
    <lineage>
        <taxon>Eukaryota</taxon>
        <taxon>Fungi</taxon>
        <taxon>Dikarya</taxon>
        <taxon>Ascomycota</taxon>
        <taxon>Pezizomycotina</taxon>
        <taxon>Dothideomycetes</taxon>
        <taxon>Dothideomycetidae</taxon>
        <taxon>Mycosphaerellales</taxon>
        <taxon>Teratosphaeriaceae</taxon>
        <taxon>Friedmanniomyces</taxon>
    </lineage>
</organism>
<sequence>MAHNPYAPGYAPPQVAHHEWRTAENSAAYLLPSLRTMAASTPHLKLLDVGAGSGTISASLAAYIPLGTVTATDISSDILTRAAEHAKKVGVTNITFQAADIYALPFEDETFDIVHASMVLSHLDDPVQAYREMLRVTKSKGGLVANRESDLRMWSYYPELPGIKQFHEILLATMKAGGGNVDAGARLVAWAMQAGARRERIEAGMGTWMYSTVEERAMWGGTIAERIRNGGMREKALEMGIATEADLEAMAQAWAEWQAAEDACHGMMHGEILIWK</sequence>
<dbReference type="Proteomes" id="UP000309340">
    <property type="component" value="Unassembled WGS sequence"/>
</dbReference>
<comment type="caution">
    <text evidence="2">The sequence shown here is derived from an EMBL/GenBank/DDBJ whole genome shotgun (WGS) entry which is preliminary data.</text>
</comment>
<dbReference type="EMBL" id="NAJQ01000131">
    <property type="protein sequence ID" value="TKA77691.1"/>
    <property type="molecule type" value="Genomic_DNA"/>
</dbReference>
<dbReference type="STRING" id="329884.A0A4U0XMC9"/>
<dbReference type="GO" id="GO:0008168">
    <property type="term" value="F:methyltransferase activity"/>
    <property type="evidence" value="ECO:0007669"/>
    <property type="project" value="TreeGrafter"/>
</dbReference>
<name>A0A4U0XMC9_9PEZI</name>
<protein>
    <recommendedName>
        <fullName evidence="1">Methyltransferase domain-containing protein</fullName>
    </recommendedName>
</protein>
<evidence type="ECO:0000313" key="3">
    <source>
        <dbReference type="Proteomes" id="UP000309340"/>
    </source>
</evidence>
<reference evidence="2 3" key="1">
    <citation type="submission" date="2017-03" db="EMBL/GenBank/DDBJ databases">
        <title>Genomes of endolithic fungi from Antarctica.</title>
        <authorList>
            <person name="Coleine C."/>
            <person name="Masonjones S."/>
            <person name="Stajich J.E."/>
        </authorList>
    </citation>
    <scope>NUCLEOTIDE SEQUENCE [LARGE SCALE GENOMIC DNA]</scope>
    <source>
        <strain evidence="2 3">CCFEE 5184</strain>
    </source>
</reference>
<feature type="domain" description="Methyltransferase" evidence="1">
    <location>
        <begin position="42"/>
        <end position="149"/>
    </location>
</feature>
<dbReference type="SUPFAM" id="SSF53335">
    <property type="entry name" value="S-adenosyl-L-methionine-dependent methyltransferases"/>
    <property type="match status" value="1"/>
</dbReference>
<dbReference type="OrthoDB" id="10017101at2759"/>
<keyword evidence="3" id="KW-1185">Reference proteome</keyword>